<organism evidence="1 2">
    <name type="scientific">Naganishia vaughanmartiniae</name>
    <dbReference type="NCBI Taxonomy" id="1424756"/>
    <lineage>
        <taxon>Eukaryota</taxon>
        <taxon>Fungi</taxon>
        <taxon>Dikarya</taxon>
        <taxon>Basidiomycota</taxon>
        <taxon>Agaricomycotina</taxon>
        <taxon>Tremellomycetes</taxon>
        <taxon>Filobasidiales</taxon>
        <taxon>Filobasidiaceae</taxon>
        <taxon>Naganishia</taxon>
    </lineage>
</organism>
<gene>
    <name evidence="1" type="ORF">QFC22_002718</name>
</gene>
<dbReference type="EMBL" id="JASBWU010000006">
    <property type="protein sequence ID" value="KAJ9120785.1"/>
    <property type="molecule type" value="Genomic_DNA"/>
</dbReference>
<proteinExistence type="predicted"/>
<sequence length="314" mass="34464">MKHSVQILLDDDLEEMASVSSQDGQELQTLPSSDIQNEQLATRNSASTDCDSDVISASPMDTTSNETLDRENGIQNGTACTLGNGTAATAAQKDNDCVLDTSAVAQIVSSADGADALDKQNNLQQPSISNDAMKTNGSETEYSTFASPEEQPQHVVYVPEDNAKVELDAASKLQKVNDDLQDKNARLKEKNGGLIEAVGNVKKYKENFGLQETVVELQKDFAGFRKENLEQREKSFVAEREAWKEVDSLRKELRDLNKENIATSKEVIGLKEEIFQLKVTTGDLQGSIEVLQEGEEEGRGEEERRGADMIMVDI</sequence>
<protein>
    <submittedName>
        <fullName evidence="1">Uncharacterized protein</fullName>
    </submittedName>
</protein>
<evidence type="ECO:0000313" key="2">
    <source>
        <dbReference type="Proteomes" id="UP001243375"/>
    </source>
</evidence>
<reference evidence="1" key="1">
    <citation type="submission" date="2023-04" db="EMBL/GenBank/DDBJ databases">
        <title>Draft Genome sequencing of Naganishia species isolated from polar environments using Oxford Nanopore Technology.</title>
        <authorList>
            <person name="Leo P."/>
            <person name="Venkateswaran K."/>
        </authorList>
    </citation>
    <scope>NUCLEOTIDE SEQUENCE</scope>
    <source>
        <strain evidence="1">MNA-CCFEE 5425</strain>
    </source>
</reference>
<accession>A0ACC2XB24</accession>
<keyword evidence="2" id="KW-1185">Reference proteome</keyword>
<dbReference type="Proteomes" id="UP001243375">
    <property type="component" value="Unassembled WGS sequence"/>
</dbReference>
<name>A0ACC2XB24_9TREE</name>
<evidence type="ECO:0000313" key="1">
    <source>
        <dbReference type="EMBL" id="KAJ9120785.1"/>
    </source>
</evidence>
<comment type="caution">
    <text evidence="1">The sequence shown here is derived from an EMBL/GenBank/DDBJ whole genome shotgun (WGS) entry which is preliminary data.</text>
</comment>